<name>A0ABV2AFS0_9EUKA</name>
<comment type="caution">
    <text evidence="1">The sequence shown here is derived from an EMBL/GenBank/DDBJ whole genome shotgun (WGS) entry which is preliminary data.</text>
</comment>
<sequence>MDCILNKSVYDNDSVMCDVCKFNKLEKGHFYWHCKNCSYDLCDKCASNNPSNTPSKNDANCNNIEEDINTNLKTKVEEDMNINNFQKTKSNNFNNDKNKSSKIDEKILTLFGKKESDSFFTQCQMYKMPVTIAPSNFDFNDNKIFETVFSKSEISEEENSEKISDLEISEISKTASITNEKITVLIKFSPKHEDLFIKNAAKKLGINKNMIKLRLFKNGMTAVDIKNSDLDVTEKMCNTLIKIAAKRKFAEDVKKCTDVEITKICNVFNTVLFLI</sequence>
<keyword evidence="2" id="KW-1185">Reference proteome</keyword>
<evidence type="ECO:0000313" key="1">
    <source>
        <dbReference type="EMBL" id="MES1918309.1"/>
    </source>
</evidence>
<proteinExistence type="predicted"/>
<accession>A0ABV2AFS0</accession>
<protein>
    <recommendedName>
        <fullName evidence="3">ZZ-type domain-containing protein</fullName>
    </recommendedName>
</protein>
<dbReference type="Proteomes" id="UP001439008">
    <property type="component" value="Unassembled WGS sequence"/>
</dbReference>
<dbReference type="EMBL" id="JBDODL010000039">
    <property type="protein sequence ID" value="MES1918309.1"/>
    <property type="molecule type" value="Genomic_DNA"/>
</dbReference>
<gene>
    <name evidence="1" type="ORF">MHBO_000296</name>
</gene>
<organism evidence="1 2">
    <name type="scientific">Bonamia ostreae</name>
    <dbReference type="NCBI Taxonomy" id="126728"/>
    <lineage>
        <taxon>Eukaryota</taxon>
        <taxon>Sar</taxon>
        <taxon>Rhizaria</taxon>
        <taxon>Endomyxa</taxon>
        <taxon>Ascetosporea</taxon>
        <taxon>Haplosporida</taxon>
        <taxon>Bonamia</taxon>
    </lineage>
</organism>
<reference evidence="1 2" key="1">
    <citation type="journal article" date="2024" name="BMC Biol.">
        <title>Comparative genomics of Ascetosporea gives new insight into the evolutionary basis for animal parasitism in Rhizaria.</title>
        <authorList>
            <person name="Hiltunen Thoren M."/>
            <person name="Onut-Brannstrom I."/>
            <person name="Alfjorden A."/>
            <person name="Peckova H."/>
            <person name="Swords F."/>
            <person name="Hooper C."/>
            <person name="Holzer A.S."/>
            <person name="Bass D."/>
            <person name="Burki F."/>
        </authorList>
    </citation>
    <scope>NUCLEOTIDE SEQUENCE [LARGE SCALE GENOMIC DNA]</scope>
    <source>
        <strain evidence="1">20-A016</strain>
    </source>
</reference>
<evidence type="ECO:0008006" key="3">
    <source>
        <dbReference type="Google" id="ProtNLM"/>
    </source>
</evidence>
<evidence type="ECO:0000313" key="2">
    <source>
        <dbReference type="Proteomes" id="UP001439008"/>
    </source>
</evidence>